<dbReference type="SUPFAM" id="SSF50249">
    <property type="entry name" value="Nucleic acid-binding proteins"/>
    <property type="match status" value="1"/>
</dbReference>
<keyword evidence="1 2" id="KW-0238">DNA-binding</keyword>
<dbReference type="EMBL" id="JASSPP010000003">
    <property type="protein sequence ID" value="MDK9580356.1"/>
    <property type="molecule type" value="Genomic_DNA"/>
</dbReference>
<name>A0ABT7HIL4_9FUSO</name>
<dbReference type="Pfam" id="PF00436">
    <property type="entry name" value="SSB"/>
    <property type="match status" value="1"/>
</dbReference>
<dbReference type="PANTHER" id="PTHR10302">
    <property type="entry name" value="SINGLE-STRANDED DNA-BINDING PROTEIN"/>
    <property type="match status" value="1"/>
</dbReference>
<dbReference type="PIRSF" id="PIRSF002070">
    <property type="entry name" value="SSB"/>
    <property type="match status" value="1"/>
</dbReference>
<dbReference type="PROSITE" id="PS50935">
    <property type="entry name" value="SSB"/>
    <property type="match status" value="1"/>
</dbReference>
<organism evidence="5 6">
    <name type="scientific">Sneathia sanguinegens</name>
    <dbReference type="NCBI Taxonomy" id="40543"/>
    <lineage>
        <taxon>Bacteria</taxon>
        <taxon>Fusobacteriati</taxon>
        <taxon>Fusobacteriota</taxon>
        <taxon>Fusobacteriia</taxon>
        <taxon>Fusobacteriales</taxon>
        <taxon>Leptotrichiaceae</taxon>
        <taxon>Sneathia</taxon>
    </lineage>
</organism>
<comment type="caution">
    <text evidence="5">The sequence shown here is derived from an EMBL/GenBank/DDBJ whole genome shotgun (WGS) entry which is preliminary data.</text>
</comment>
<gene>
    <name evidence="5" type="ORF">QQA45_02340</name>
</gene>
<dbReference type="InterPro" id="IPR011344">
    <property type="entry name" value="ssDNA-bd"/>
</dbReference>
<evidence type="ECO:0000256" key="4">
    <source>
        <dbReference type="SAM" id="MobiDB-lite"/>
    </source>
</evidence>
<evidence type="ECO:0000313" key="6">
    <source>
        <dbReference type="Proteomes" id="UP001225134"/>
    </source>
</evidence>
<dbReference type="RefSeq" id="WP_066728563.1">
    <property type="nucleotide sequence ID" value="NZ_CAMPUK010000012.1"/>
</dbReference>
<feature type="compositionally biased region" description="Acidic residues" evidence="4">
    <location>
        <begin position="114"/>
        <end position="133"/>
    </location>
</feature>
<comment type="caution">
    <text evidence="2">Lacks conserved residue(s) required for the propagation of feature annotation.</text>
</comment>
<reference evidence="5 6" key="1">
    <citation type="submission" date="2023-06" db="EMBL/GenBank/DDBJ databases">
        <title>Antibody response to the Sneathia vaginalis cytopathogenic toxin A during pregnancy.</title>
        <authorList>
            <person name="Mccoy Z.T."/>
            <person name="Serrano M.G."/>
            <person name="Spaine K."/>
            <person name="Edwards D.J."/>
            <person name="Buck G.A."/>
            <person name="Jefferson K."/>
        </authorList>
    </citation>
    <scope>NUCLEOTIDE SEQUENCE [LARGE SCALE GENOMIC DNA]</scope>
    <source>
        <strain evidence="5 6">CCUG 42621</strain>
    </source>
</reference>
<evidence type="ECO:0000256" key="3">
    <source>
        <dbReference type="PIRNR" id="PIRNR002070"/>
    </source>
</evidence>
<dbReference type="Gene3D" id="2.40.50.140">
    <property type="entry name" value="Nucleic acid-binding proteins"/>
    <property type="match status" value="1"/>
</dbReference>
<dbReference type="Proteomes" id="UP001225134">
    <property type="component" value="Unassembled WGS sequence"/>
</dbReference>
<evidence type="ECO:0000313" key="5">
    <source>
        <dbReference type="EMBL" id="MDK9580356.1"/>
    </source>
</evidence>
<evidence type="ECO:0000256" key="2">
    <source>
        <dbReference type="HAMAP-Rule" id="MF_00984"/>
    </source>
</evidence>
<comment type="subunit">
    <text evidence="2">Homotetramer.</text>
</comment>
<dbReference type="InterPro" id="IPR000424">
    <property type="entry name" value="Primosome_PriB/ssb"/>
</dbReference>
<proteinExistence type="inferred from homology"/>
<sequence length="133" mass="15076">MNYVGLMGRLTKDPELKQTSSGKTYSRFSIAVKKDFVKDGVDFINCVAWDKRAEFIANYFKKGQKILIQGRINTGTYEVNGEKRTSFDIVVDKADFIESMANGSSTNSTRNDDTMDYETTMDEDSDDGEDFPF</sequence>
<dbReference type="GO" id="GO:0003677">
    <property type="term" value="F:DNA binding"/>
    <property type="evidence" value="ECO:0007669"/>
    <property type="project" value="UniProtKB-KW"/>
</dbReference>
<dbReference type="InterPro" id="IPR012340">
    <property type="entry name" value="NA-bd_OB-fold"/>
</dbReference>
<protein>
    <recommendedName>
        <fullName evidence="2 3">Single-stranded DNA-binding protein</fullName>
        <shortName evidence="2">SSB</shortName>
    </recommendedName>
</protein>
<dbReference type="HAMAP" id="MF_00984">
    <property type="entry name" value="SSB"/>
    <property type="match status" value="1"/>
</dbReference>
<dbReference type="PANTHER" id="PTHR10302:SF27">
    <property type="entry name" value="SINGLE-STRANDED DNA-BINDING PROTEIN"/>
    <property type="match status" value="1"/>
</dbReference>
<feature type="region of interest" description="Disordered" evidence="4">
    <location>
        <begin position="101"/>
        <end position="133"/>
    </location>
</feature>
<keyword evidence="6" id="KW-1185">Reference proteome</keyword>
<dbReference type="NCBIfam" id="TIGR00621">
    <property type="entry name" value="ssb"/>
    <property type="match status" value="1"/>
</dbReference>
<accession>A0ABT7HIL4</accession>
<dbReference type="CDD" id="cd04496">
    <property type="entry name" value="SSB_OBF"/>
    <property type="match status" value="1"/>
</dbReference>
<evidence type="ECO:0000256" key="1">
    <source>
        <dbReference type="ARBA" id="ARBA00023125"/>
    </source>
</evidence>